<evidence type="ECO:0000313" key="2">
    <source>
        <dbReference type="Proteomes" id="UP000287224"/>
    </source>
</evidence>
<proteinExistence type="predicted"/>
<evidence type="ECO:0000313" key="1">
    <source>
        <dbReference type="EMBL" id="GCE05790.1"/>
    </source>
</evidence>
<dbReference type="EMBL" id="BIFQ01000001">
    <property type="protein sequence ID" value="GCE05790.1"/>
    <property type="molecule type" value="Genomic_DNA"/>
</dbReference>
<organism evidence="1 2">
    <name type="scientific">Dictyobacter aurantiacus</name>
    <dbReference type="NCBI Taxonomy" id="1936993"/>
    <lineage>
        <taxon>Bacteria</taxon>
        <taxon>Bacillati</taxon>
        <taxon>Chloroflexota</taxon>
        <taxon>Ktedonobacteria</taxon>
        <taxon>Ktedonobacterales</taxon>
        <taxon>Dictyobacteraceae</taxon>
        <taxon>Dictyobacter</taxon>
    </lineage>
</organism>
<dbReference type="AlphaFoldDB" id="A0A401ZFW9"/>
<accession>A0A401ZFW9</accession>
<keyword evidence="2" id="KW-1185">Reference proteome</keyword>
<name>A0A401ZFW9_9CHLR</name>
<sequence length="62" mass="6788">MQEGGEALVPGCGRVCRGHAQVLHPFFPAYEREVQEGGEPSCRGVGCPHLYFFLSRRPQGGE</sequence>
<comment type="caution">
    <text evidence="1">The sequence shown here is derived from an EMBL/GenBank/DDBJ whole genome shotgun (WGS) entry which is preliminary data.</text>
</comment>
<reference evidence="2" key="1">
    <citation type="submission" date="2018-12" db="EMBL/GenBank/DDBJ databases">
        <title>Tengunoibacter tsumagoiensis gen. nov., sp. nov., Dictyobacter kobayashii sp. nov., D. alpinus sp. nov., and D. joshuensis sp. nov. and description of Dictyobacteraceae fam. nov. within the order Ktedonobacterales isolated from Tengu-no-mugimeshi.</title>
        <authorList>
            <person name="Wang C.M."/>
            <person name="Zheng Y."/>
            <person name="Sakai Y."/>
            <person name="Toyoda A."/>
            <person name="Minakuchi Y."/>
            <person name="Abe K."/>
            <person name="Yokota A."/>
            <person name="Yabe S."/>
        </authorList>
    </citation>
    <scope>NUCLEOTIDE SEQUENCE [LARGE SCALE GENOMIC DNA]</scope>
    <source>
        <strain evidence="2">S-27</strain>
    </source>
</reference>
<dbReference type="Proteomes" id="UP000287224">
    <property type="component" value="Unassembled WGS sequence"/>
</dbReference>
<protein>
    <submittedName>
        <fullName evidence="1">Uncharacterized protein</fullName>
    </submittedName>
</protein>
<gene>
    <name evidence="1" type="ORF">KDAU_31190</name>
</gene>